<evidence type="ECO:0000256" key="2">
    <source>
        <dbReference type="SAM" id="MobiDB-lite"/>
    </source>
</evidence>
<dbReference type="Pfam" id="PF04082">
    <property type="entry name" value="Fungal_trans"/>
    <property type="match status" value="1"/>
</dbReference>
<dbReference type="PANTHER" id="PTHR47425">
    <property type="entry name" value="FARB-RELATED"/>
    <property type="match status" value="1"/>
</dbReference>
<dbReference type="PANTHER" id="PTHR47425:SF3">
    <property type="entry name" value="ZN(II)2CYS6 TRANSCRIPTION FACTOR (EUROFUNG)"/>
    <property type="match status" value="1"/>
</dbReference>
<name>A0ABP0CV02_9PEZI</name>
<dbReference type="CDD" id="cd12148">
    <property type="entry name" value="fungal_TF_MHR"/>
    <property type="match status" value="1"/>
</dbReference>
<keyword evidence="5" id="KW-1185">Reference proteome</keyword>
<sequence>MAESARTRTRTSAVVNSANNVISTPAAASTTARSTMSDAEYFVSLSFEELGNGHGNGHGQRLNDVSSLDSPPAASVEPLLSAAPQPSAPLSAHGLPSYIRDLPSHLSAADIDNLTRNGALTLPEDDLQHELFRKYILYAFAFMPVINMESFFAPICRRDGTGKVSLLVYQALLFASAAYVDPEYSAERGYQGRKSLRRTFFKRARLLYDLQCESDPLAVLQALLLMTCWYEKSQEDEEEMWHLVGAALSLAKSLGMHHNPDHLDIGVEQQRLRKKIWWSCFVRDRLLSLGMGRPARIHPGDFDVPMLTMEECELTPLEDDILTWVGPLPIADDCPTKANIYLCFVELVQLCVYMGDVLLQKSSILSNPANVMAGIVQMMVMPRRPAIQVYEGTTTTAQAMDRSLQGWQQSLTPGCRYTKGRGMYEAKRYRNESHQLLRLYQALLHMVYLTATTVLHQSQMLQAEEGSLVKSTRGVALTSRDKVTNAAADITDIVSELNDDDQLRFAPTVAIPALMSATLTHLMDLRAASSNVVRYTSIGRFFQCWQALHCLREMYVSADHAVSFLETVITKTGIRIPMLTMMPMLKSLGPLPGAPENNQIPVDPPGEVIDVDSRESDMMDQSVDIMHNFEASGPQHVAPYTTSMAEPGMYSYHGLEDIHEVVETAPIADPHSEAWNGIEIGEDLFQTLAVFNTHTAFSIGF</sequence>
<dbReference type="EMBL" id="CAWUHD010000155">
    <property type="protein sequence ID" value="CAK7235977.1"/>
    <property type="molecule type" value="Genomic_DNA"/>
</dbReference>
<dbReference type="Proteomes" id="UP001642482">
    <property type="component" value="Unassembled WGS sequence"/>
</dbReference>
<comment type="caution">
    <text evidence="4">The sequence shown here is derived from an EMBL/GenBank/DDBJ whole genome shotgun (WGS) entry which is preliminary data.</text>
</comment>
<keyword evidence="1" id="KW-0539">Nucleus</keyword>
<dbReference type="InterPro" id="IPR052761">
    <property type="entry name" value="Fungal_Detox/Toxin_TFs"/>
</dbReference>
<feature type="domain" description="Xylanolytic transcriptional activator regulatory" evidence="3">
    <location>
        <begin position="240"/>
        <end position="313"/>
    </location>
</feature>
<feature type="region of interest" description="Disordered" evidence="2">
    <location>
        <begin position="54"/>
        <end position="77"/>
    </location>
</feature>
<dbReference type="InterPro" id="IPR007219">
    <property type="entry name" value="XnlR_reg_dom"/>
</dbReference>
<evidence type="ECO:0000259" key="3">
    <source>
        <dbReference type="SMART" id="SM00906"/>
    </source>
</evidence>
<gene>
    <name evidence="4" type="ORF">SEUCBS140593_009464</name>
</gene>
<evidence type="ECO:0000256" key="1">
    <source>
        <dbReference type="ARBA" id="ARBA00023242"/>
    </source>
</evidence>
<evidence type="ECO:0000313" key="4">
    <source>
        <dbReference type="EMBL" id="CAK7235977.1"/>
    </source>
</evidence>
<dbReference type="SMART" id="SM00906">
    <property type="entry name" value="Fungal_trans"/>
    <property type="match status" value="1"/>
</dbReference>
<protein>
    <recommendedName>
        <fullName evidence="3">Xylanolytic transcriptional activator regulatory domain-containing protein</fullName>
    </recommendedName>
</protein>
<reference evidence="4 5" key="1">
    <citation type="submission" date="2024-01" db="EMBL/GenBank/DDBJ databases">
        <authorList>
            <person name="Allen C."/>
            <person name="Tagirdzhanova G."/>
        </authorList>
    </citation>
    <scope>NUCLEOTIDE SEQUENCE [LARGE SCALE GENOMIC DNA]</scope>
</reference>
<proteinExistence type="predicted"/>
<organism evidence="4 5">
    <name type="scientific">Sporothrix eucalyptigena</name>
    <dbReference type="NCBI Taxonomy" id="1812306"/>
    <lineage>
        <taxon>Eukaryota</taxon>
        <taxon>Fungi</taxon>
        <taxon>Dikarya</taxon>
        <taxon>Ascomycota</taxon>
        <taxon>Pezizomycotina</taxon>
        <taxon>Sordariomycetes</taxon>
        <taxon>Sordariomycetidae</taxon>
        <taxon>Ophiostomatales</taxon>
        <taxon>Ophiostomataceae</taxon>
        <taxon>Sporothrix</taxon>
    </lineage>
</organism>
<evidence type="ECO:0000313" key="5">
    <source>
        <dbReference type="Proteomes" id="UP001642482"/>
    </source>
</evidence>
<accession>A0ABP0CV02</accession>